<feature type="signal peptide" evidence="4">
    <location>
        <begin position="1"/>
        <end position="22"/>
    </location>
</feature>
<dbReference type="PANTHER" id="PTHR44943:SF8">
    <property type="entry name" value="TPR REPEAT-CONTAINING PROTEIN MJ0263"/>
    <property type="match status" value="1"/>
</dbReference>
<dbReference type="PANTHER" id="PTHR44943">
    <property type="entry name" value="CELLULOSE SYNTHASE OPERON PROTEIN C"/>
    <property type="match status" value="1"/>
</dbReference>
<evidence type="ECO:0000256" key="1">
    <source>
        <dbReference type="ARBA" id="ARBA00022737"/>
    </source>
</evidence>
<organism evidence="5 6">
    <name type="scientific">Candidatus Criblamydia sequanensis CRIB-18</name>
    <dbReference type="NCBI Taxonomy" id="1437425"/>
    <lineage>
        <taxon>Bacteria</taxon>
        <taxon>Pseudomonadati</taxon>
        <taxon>Chlamydiota</taxon>
        <taxon>Chlamydiia</taxon>
        <taxon>Parachlamydiales</taxon>
        <taxon>Candidatus Criblamydiaceae</taxon>
        <taxon>Candidatus Criblamydia</taxon>
    </lineage>
</organism>
<dbReference type="InterPro" id="IPR051685">
    <property type="entry name" value="Ycf3/AcsC/BcsC/TPR_MFPF"/>
</dbReference>
<dbReference type="eggNOG" id="COG4105">
    <property type="taxonomic scope" value="Bacteria"/>
</dbReference>
<dbReference type="SUPFAM" id="SSF48452">
    <property type="entry name" value="TPR-like"/>
    <property type="match status" value="1"/>
</dbReference>
<keyword evidence="6" id="KW-1185">Reference proteome</keyword>
<gene>
    <name evidence="5" type="ORF">CSEC_0195</name>
</gene>
<evidence type="ECO:0000256" key="4">
    <source>
        <dbReference type="SAM" id="SignalP"/>
    </source>
</evidence>
<dbReference type="AlphaFoldDB" id="A0A090DVN5"/>
<reference evidence="5" key="2">
    <citation type="submission" date="2014-09" db="EMBL/GenBank/DDBJ databases">
        <title>Criblamydia sequanensis harbors a mega-plasmid encoding arsenite resistance.</title>
        <authorList>
            <person name="Bertelli C."/>
            <person name="Goesmann A."/>
            <person name="Greub G."/>
        </authorList>
    </citation>
    <scope>NUCLEOTIDE SEQUENCE [LARGE SCALE GENOMIC DNA]</scope>
    <source>
        <strain evidence="5">CRIB-18</strain>
    </source>
</reference>
<keyword evidence="1" id="KW-0677">Repeat</keyword>
<evidence type="ECO:0008006" key="7">
    <source>
        <dbReference type="Google" id="ProtNLM"/>
    </source>
</evidence>
<dbReference type="Proteomes" id="UP000031552">
    <property type="component" value="Unassembled WGS sequence"/>
</dbReference>
<dbReference type="SMART" id="SM00028">
    <property type="entry name" value="TPR"/>
    <property type="match status" value="4"/>
</dbReference>
<proteinExistence type="predicted"/>
<feature type="repeat" description="TPR" evidence="3">
    <location>
        <begin position="81"/>
        <end position="114"/>
    </location>
</feature>
<keyword evidence="4" id="KW-0732">Signal</keyword>
<dbReference type="EMBL" id="CCEJ010000001">
    <property type="protein sequence ID" value="CDR33034.1"/>
    <property type="molecule type" value="Genomic_DNA"/>
</dbReference>
<dbReference type="RefSeq" id="WP_041016533.1">
    <property type="nucleotide sequence ID" value="NZ_CCEJ010000001.1"/>
</dbReference>
<dbReference type="PROSITE" id="PS50005">
    <property type="entry name" value="TPR"/>
    <property type="match status" value="1"/>
</dbReference>
<dbReference type="InterPro" id="IPR019734">
    <property type="entry name" value="TPR_rpt"/>
</dbReference>
<evidence type="ECO:0000256" key="3">
    <source>
        <dbReference type="PROSITE-ProRule" id="PRU00339"/>
    </source>
</evidence>
<dbReference type="OrthoDB" id="20794at2"/>
<dbReference type="Gene3D" id="1.25.40.10">
    <property type="entry name" value="Tetratricopeptide repeat domain"/>
    <property type="match status" value="2"/>
</dbReference>
<keyword evidence="2 3" id="KW-0802">TPR repeat</keyword>
<sequence>MKFGFKLCLIPVLLLSASRIFCDPARPSFYEEILSRKPKAQICAGELCLLGTNAYENGRWNEAIKCYRTLAFYYPKDISAKNVWFYIGVSYFEMGEYEKACEAFDKHLESEEASYFDAVIDYKFYIAEQYRTGLKKRPFGLKHVPRFAPSGDAALELYDNIIEIAPLSEAAAKSLFSKGCILRQGREFREAIETFNLFLRRFPKHELAPDCYLMQLALYYDLSSVEFQNPDIISFAELILNKFKQEYPREDRILEAEGILLSIEEAYARGFYETGIFYERTGRPMAAAIYYQTAIDRFPMTRTAYACNLKLNGLSVTPPQKKVSESIEKSSSFELDDEAFEGLKDI</sequence>
<comment type="caution">
    <text evidence="5">The sequence shown here is derived from an EMBL/GenBank/DDBJ whole genome shotgun (WGS) entry which is preliminary data.</text>
</comment>
<name>A0A090DVN5_9BACT</name>
<feature type="chain" id="PRO_5001854362" description="Outer membrane lipoprotein BamD-like domain-containing protein" evidence="4">
    <location>
        <begin position="23"/>
        <end position="346"/>
    </location>
</feature>
<dbReference type="Pfam" id="PF13432">
    <property type="entry name" value="TPR_16"/>
    <property type="match status" value="1"/>
</dbReference>
<dbReference type="STRING" id="1437425.CSEC_0195"/>
<evidence type="ECO:0000313" key="5">
    <source>
        <dbReference type="EMBL" id="CDR33034.1"/>
    </source>
</evidence>
<reference evidence="5" key="1">
    <citation type="submission" date="2013-12" db="EMBL/GenBank/DDBJ databases">
        <authorList>
            <person name="Linke B."/>
        </authorList>
    </citation>
    <scope>NUCLEOTIDE SEQUENCE [LARGE SCALE GENOMIC DNA]</scope>
    <source>
        <strain evidence="5">CRIB-18</strain>
    </source>
</reference>
<dbReference type="InterPro" id="IPR011990">
    <property type="entry name" value="TPR-like_helical_dom_sf"/>
</dbReference>
<protein>
    <recommendedName>
        <fullName evidence="7">Outer membrane lipoprotein BamD-like domain-containing protein</fullName>
    </recommendedName>
</protein>
<evidence type="ECO:0000256" key="2">
    <source>
        <dbReference type="ARBA" id="ARBA00022803"/>
    </source>
</evidence>
<accession>A0A090DVN5</accession>
<evidence type="ECO:0000313" key="6">
    <source>
        <dbReference type="Proteomes" id="UP000031552"/>
    </source>
</evidence>